<dbReference type="Proteomes" id="UP000648722">
    <property type="component" value="Unassembled WGS sequence"/>
</dbReference>
<protein>
    <submittedName>
        <fullName evidence="1">Uncharacterized protein</fullName>
    </submittedName>
</protein>
<name>A0ABQ1XWR3_9PROT</name>
<gene>
    <name evidence="1" type="ORF">GCM10007420_22760</name>
</gene>
<dbReference type="RefSeq" id="WP_188452713.1">
    <property type="nucleotide sequence ID" value="NZ_BMFS01000011.1"/>
</dbReference>
<accession>A0ABQ1XWR3</accession>
<keyword evidence="2" id="KW-1185">Reference proteome</keyword>
<comment type="caution">
    <text evidence="1">The sequence shown here is derived from an EMBL/GenBank/DDBJ whole genome shotgun (WGS) entry which is preliminary data.</text>
</comment>
<reference evidence="2" key="1">
    <citation type="journal article" date="2019" name="Int. J. Syst. Evol. Microbiol.">
        <title>The Global Catalogue of Microorganisms (GCM) 10K type strain sequencing project: providing services to taxonomists for standard genome sequencing and annotation.</title>
        <authorList>
            <consortium name="The Broad Institute Genomics Platform"/>
            <consortium name="The Broad Institute Genome Sequencing Center for Infectious Disease"/>
            <person name="Wu L."/>
            <person name="Ma J."/>
        </authorList>
    </citation>
    <scope>NUCLEOTIDE SEQUENCE [LARGE SCALE GENOMIC DNA]</scope>
    <source>
        <strain evidence="2">CGMCC 1.12766</strain>
    </source>
</reference>
<organism evidence="1 2">
    <name type="scientific">Glycocaulis albus</name>
    <dbReference type="NCBI Taxonomy" id="1382801"/>
    <lineage>
        <taxon>Bacteria</taxon>
        <taxon>Pseudomonadati</taxon>
        <taxon>Pseudomonadota</taxon>
        <taxon>Alphaproteobacteria</taxon>
        <taxon>Maricaulales</taxon>
        <taxon>Maricaulaceae</taxon>
        <taxon>Glycocaulis</taxon>
    </lineage>
</organism>
<evidence type="ECO:0000313" key="1">
    <source>
        <dbReference type="EMBL" id="GGH05724.1"/>
    </source>
</evidence>
<evidence type="ECO:0000313" key="2">
    <source>
        <dbReference type="Proteomes" id="UP000648722"/>
    </source>
</evidence>
<dbReference type="EMBL" id="BMFS01000011">
    <property type="protein sequence ID" value="GGH05724.1"/>
    <property type="molecule type" value="Genomic_DNA"/>
</dbReference>
<proteinExistence type="predicted"/>
<sequence>MSAVALACEGPYDLVAMRSLICELASGVVSFREVFPAADATGSEGGWAKLIERLKRLFNGDANVFFEMPLFDGDDAISHLIIHFDADIAEEAANYQGIKFKKANTELERIELIILMIQSIIDDSGEDFDISKIIYAIPSPCTEGWLLLSCSPENYTPLMPSKDAKSALKRIHPGCLNTTKKYDQACKEIWKGAEKNKGKSVGLQRFTINVEESGF</sequence>